<evidence type="ECO:0000313" key="3">
    <source>
        <dbReference type="Proteomes" id="UP000732399"/>
    </source>
</evidence>
<evidence type="ECO:0000256" key="1">
    <source>
        <dbReference type="SAM" id="Phobius"/>
    </source>
</evidence>
<comment type="caution">
    <text evidence="2">The sequence shown here is derived from an EMBL/GenBank/DDBJ whole genome shotgun (WGS) entry which is preliminary data.</text>
</comment>
<name>A0ABX1CIN9_9SPHN</name>
<evidence type="ECO:0000313" key="2">
    <source>
        <dbReference type="EMBL" id="NJR77864.1"/>
    </source>
</evidence>
<reference evidence="2 3" key="1">
    <citation type="submission" date="2020-03" db="EMBL/GenBank/DDBJ databases">
        <authorList>
            <person name="Wang L."/>
            <person name="He N."/>
            <person name="Li Y."/>
            <person name="Fang Y."/>
            <person name="Zhang F."/>
        </authorList>
    </citation>
    <scope>NUCLEOTIDE SEQUENCE [LARGE SCALE GENOMIC DNA]</scope>
    <source>
        <strain evidence="2 3">36D10-4-7</strain>
    </source>
</reference>
<keyword evidence="1" id="KW-0472">Membrane</keyword>
<evidence type="ECO:0008006" key="4">
    <source>
        <dbReference type="Google" id="ProtNLM"/>
    </source>
</evidence>
<keyword evidence="1" id="KW-1133">Transmembrane helix</keyword>
<organism evidence="2 3">
    <name type="scientific">Sphingomonas corticis</name>
    <dbReference type="NCBI Taxonomy" id="2722791"/>
    <lineage>
        <taxon>Bacteria</taxon>
        <taxon>Pseudomonadati</taxon>
        <taxon>Pseudomonadota</taxon>
        <taxon>Alphaproteobacteria</taxon>
        <taxon>Sphingomonadales</taxon>
        <taxon>Sphingomonadaceae</taxon>
        <taxon>Sphingomonas</taxon>
    </lineage>
</organism>
<feature type="transmembrane region" description="Helical" evidence="1">
    <location>
        <begin position="136"/>
        <end position="155"/>
    </location>
</feature>
<keyword evidence="3" id="KW-1185">Reference proteome</keyword>
<dbReference type="EMBL" id="JAAVJH010000002">
    <property type="protein sequence ID" value="NJR77864.1"/>
    <property type="molecule type" value="Genomic_DNA"/>
</dbReference>
<accession>A0ABX1CIN9</accession>
<protein>
    <recommendedName>
        <fullName evidence="4">MFS transporter</fullName>
    </recommendedName>
</protein>
<gene>
    <name evidence="2" type="ORF">HBH26_04430</name>
</gene>
<dbReference type="Proteomes" id="UP000732399">
    <property type="component" value="Unassembled WGS sequence"/>
</dbReference>
<keyword evidence="1" id="KW-0812">Transmembrane</keyword>
<proteinExistence type="predicted"/>
<dbReference type="RefSeq" id="WP_168133372.1">
    <property type="nucleotide sequence ID" value="NZ_JAAVJH010000002.1"/>
</dbReference>
<sequence>MTAAALLVVLAGIAAVRAGWGGRRRVAAAGWAAIVAGAGMLTTADGAWGLAVATVVVMMGALTMVLHAGWRSPPKVQRPLREAPAVALPRRASGLLRRGAVFLLVIPVGFAAAQWLAFGLQAFARTCGMGETDATVLTLFLQPLLWLAILTVQMTRARTMQMVAAPAMAALAGTLLWSAA</sequence>
<feature type="transmembrane region" description="Helical" evidence="1">
    <location>
        <begin position="48"/>
        <end position="70"/>
    </location>
</feature>
<feature type="transmembrane region" description="Helical" evidence="1">
    <location>
        <begin position="100"/>
        <end position="124"/>
    </location>
</feature>